<keyword evidence="2" id="KW-1133">Transmembrane helix</keyword>
<dbReference type="EMBL" id="CAUYUJ010000779">
    <property type="protein sequence ID" value="CAK0792471.1"/>
    <property type="molecule type" value="Genomic_DNA"/>
</dbReference>
<keyword evidence="5" id="KW-1185">Reference proteome</keyword>
<dbReference type="Proteomes" id="UP001189429">
    <property type="component" value="Unassembled WGS sequence"/>
</dbReference>
<protein>
    <submittedName>
        <fullName evidence="4">Uncharacterized protein</fullName>
    </submittedName>
</protein>
<evidence type="ECO:0000256" key="3">
    <source>
        <dbReference type="SAM" id="SignalP"/>
    </source>
</evidence>
<evidence type="ECO:0000313" key="5">
    <source>
        <dbReference type="Proteomes" id="UP001189429"/>
    </source>
</evidence>
<reference evidence="4" key="1">
    <citation type="submission" date="2023-10" db="EMBL/GenBank/DDBJ databases">
        <authorList>
            <person name="Chen Y."/>
            <person name="Shah S."/>
            <person name="Dougan E. K."/>
            <person name="Thang M."/>
            <person name="Chan C."/>
        </authorList>
    </citation>
    <scope>NUCLEOTIDE SEQUENCE [LARGE SCALE GENOMIC DNA]</scope>
</reference>
<feature type="non-terminal residue" evidence="4">
    <location>
        <position position="1"/>
    </location>
</feature>
<accession>A0ABN9PI32</accession>
<feature type="region of interest" description="Disordered" evidence="1">
    <location>
        <begin position="210"/>
        <end position="231"/>
    </location>
</feature>
<keyword evidence="2" id="KW-0812">Transmembrane</keyword>
<organism evidence="4 5">
    <name type="scientific">Prorocentrum cordatum</name>
    <dbReference type="NCBI Taxonomy" id="2364126"/>
    <lineage>
        <taxon>Eukaryota</taxon>
        <taxon>Sar</taxon>
        <taxon>Alveolata</taxon>
        <taxon>Dinophyceae</taxon>
        <taxon>Prorocentrales</taxon>
        <taxon>Prorocentraceae</taxon>
        <taxon>Prorocentrum</taxon>
    </lineage>
</organism>
<keyword evidence="2" id="KW-0472">Membrane</keyword>
<feature type="transmembrane region" description="Helical" evidence="2">
    <location>
        <begin position="66"/>
        <end position="87"/>
    </location>
</feature>
<gene>
    <name evidence="4" type="ORF">PCOR1329_LOCUS3042</name>
</gene>
<evidence type="ECO:0000256" key="2">
    <source>
        <dbReference type="SAM" id="Phobius"/>
    </source>
</evidence>
<sequence length="306" mass="33510">EMTLFMPIVWMQLFVPIALMAPVVPTCRAQLVGMQFVPIVWRWMFVPIALMALAVQMNVMEQFLPIALMQLFVLIVLMALVAPIFWARLEAMKPSMPVIWVKLFVPTVWVLSCLLPVALFSSSLGVGSSSSLLPPLRVLPPPLSRDVCRCGQTAPKRTVAALDVEESQTAAEETLDETAAPIQRIHGADESAESRPDSRGWQVAVGSAESGSCSTVDSEDFARPRGAGDAAARREGAAVSRSGDRPWLRIADHLVMFIVLAPALAIRRVLAPMLVRDSPIRFLLKPSPRAPEALSARPTVWLPRCE</sequence>
<keyword evidence="3" id="KW-0732">Signal</keyword>
<name>A0ABN9PI32_9DINO</name>
<feature type="transmembrane region" description="Helical" evidence="2">
    <location>
        <begin position="39"/>
        <end position="59"/>
    </location>
</feature>
<feature type="chain" id="PRO_5046694868" evidence="3">
    <location>
        <begin position="21"/>
        <end position="306"/>
    </location>
</feature>
<feature type="signal peptide" evidence="3">
    <location>
        <begin position="1"/>
        <end position="20"/>
    </location>
</feature>
<evidence type="ECO:0000313" key="4">
    <source>
        <dbReference type="EMBL" id="CAK0792471.1"/>
    </source>
</evidence>
<evidence type="ECO:0000256" key="1">
    <source>
        <dbReference type="SAM" id="MobiDB-lite"/>
    </source>
</evidence>
<proteinExistence type="predicted"/>
<comment type="caution">
    <text evidence="4">The sequence shown here is derived from an EMBL/GenBank/DDBJ whole genome shotgun (WGS) entry which is preliminary data.</text>
</comment>
<feature type="transmembrane region" description="Helical" evidence="2">
    <location>
        <begin position="99"/>
        <end position="120"/>
    </location>
</feature>